<keyword evidence="2" id="KW-0676">Redox-active center</keyword>
<dbReference type="InterPro" id="IPR005243">
    <property type="entry name" value="THIRX-like_proc"/>
</dbReference>
<feature type="domain" description="Thioredoxin-like fold" evidence="3">
    <location>
        <begin position="2"/>
        <end position="68"/>
    </location>
</feature>
<evidence type="ECO:0000313" key="4">
    <source>
        <dbReference type="EMBL" id="RFT17127.1"/>
    </source>
</evidence>
<dbReference type="CDD" id="cd02972">
    <property type="entry name" value="DsbA_family"/>
    <property type="match status" value="1"/>
</dbReference>
<dbReference type="SUPFAM" id="SSF52833">
    <property type="entry name" value="Thioredoxin-like"/>
    <property type="match status" value="1"/>
</dbReference>
<evidence type="ECO:0000259" key="3">
    <source>
        <dbReference type="Pfam" id="PF13192"/>
    </source>
</evidence>
<dbReference type="Pfam" id="PF13192">
    <property type="entry name" value="Thioredoxin_3"/>
    <property type="match status" value="1"/>
</dbReference>
<feature type="active site" description="Nucleophile" evidence="1">
    <location>
        <position position="3"/>
    </location>
</feature>
<feature type="disulfide bond" description="Redox-active" evidence="2">
    <location>
        <begin position="3"/>
        <end position="6"/>
    </location>
</feature>
<dbReference type="EMBL" id="QUAH01000001">
    <property type="protein sequence ID" value="RFT17127.1"/>
    <property type="molecule type" value="Genomic_DNA"/>
</dbReference>
<evidence type="ECO:0000256" key="2">
    <source>
        <dbReference type="PIRSR" id="PIRSR037031-51"/>
    </source>
</evidence>
<dbReference type="NCBIfam" id="TIGR00412">
    <property type="entry name" value="redox_disulf_2"/>
    <property type="match status" value="1"/>
</dbReference>
<evidence type="ECO:0000313" key="5">
    <source>
        <dbReference type="Proteomes" id="UP000257323"/>
    </source>
</evidence>
<protein>
    <submittedName>
        <fullName evidence="4">Redox-active disulfide protein 2</fullName>
    </submittedName>
</protein>
<sequence length="71" mass="7980">MGCPKCFELERRVKNALERLKLEASVVKVSDLKQIMSYGVFSTPALVIDGQVVSQGQLPSVEDIMKWLNKK</sequence>
<name>A0A3E2BR57_9BACT</name>
<proteinExistence type="predicted"/>
<dbReference type="Proteomes" id="UP000257323">
    <property type="component" value="Unassembled WGS sequence"/>
</dbReference>
<keyword evidence="2" id="KW-1015">Disulfide bond</keyword>
<dbReference type="InterPro" id="IPR012336">
    <property type="entry name" value="Thioredoxin-like_fold"/>
</dbReference>
<organism evidence="4 5">
    <name type="scientific">Candidatus Saccharicenans subterraneus</name>
    <dbReference type="NCBI Taxonomy" id="2508984"/>
    <lineage>
        <taxon>Bacteria</taxon>
        <taxon>Candidatus Aminicenantota</taxon>
        <taxon>Candidatus Aminicenantia</taxon>
        <taxon>Candidatus Aminicenantales</taxon>
        <taxon>Candidatus Saccharicenantaceae</taxon>
        <taxon>Candidatus Saccharicenans</taxon>
    </lineage>
</organism>
<reference evidence="4 5" key="1">
    <citation type="submission" date="2018-08" db="EMBL/GenBank/DDBJ databases">
        <title>Genome analysis of the thermophilic bacterium of the candidate phylum Aminicenantes from deep subsurface aquifer revealed its physiology and ecological role.</title>
        <authorList>
            <person name="Kadnikov V.V."/>
            <person name="Mardanov A.V."/>
            <person name="Beletsky A.V."/>
            <person name="Karnachuk O.V."/>
            <person name="Ravin N.V."/>
        </authorList>
    </citation>
    <scope>NUCLEOTIDE SEQUENCE [LARGE SCALE GENOMIC DNA]</scope>
    <source>
        <strain evidence="4">BY38</strain>
    </source>
</reference>
<dbReference type="AlphaFoldDB" id="A0A3E2BR57"/>
<dbReference type="PANTHER" id="PTHR36450">
    <property type="entry name" value="THIOREDOXIN"/>
    <property type="match status" value="1"/>
</dbReference>
<evidence type="ECO:0000256" key="1">
    <source>
        <dbReference type="PIRSR" id="PIRSR037031-50"/>
    </source>
</evidence>
<dbReference type="Gene3D" id="3.40.30.10">
    <property type="entry name" value="Glutaredoxin"/>
    <property type="match status" value="1"/>
</dbReference>
<gene>
    <name evidence="4" type="ORF">OP8BY_1069</name>
</gene>
<accession>A0A3E2BR57</accession>
<feature type="active site" description="Nucleophile" evidence="1">
    <location>
        <position position="6"/>
    </location>
</feature>
<dbReference type="PANTHER" id="PTHR36450:SF1">
    <property type="entry name" value="THIOREDOXIN"/>
    <property type="match status" value="1"/>
</dbReference>
<dbReference type="InterPro" id="IPR036249">
    <property type="entry name" value="Thioredoxin-like_sf"/>
</dbReference>
<comment type="caution">
    <text evidence="4">The sequence shown here is derived from an EMBL/GenBank/DDBJ whole genome shotgun (WGS) entry which is preliminary data.</text>
</comment>
<dbReference type="PIRSF" id="PIRSF037031">
    <property type="entry name" value="Redox_disulphide_2"/>
    <property type="match status" value="1"/>
</dbReference>